<dbReference type="EMBL" id="QMIF01000001">
    <property type="protein sequence ID" value="TVM36872.1"/>
    <property type="molecule type" value="Genomic_DNA"/>
</dbReference>
<dbReference type="InterPro" id="IPR001763">
    <property type="entry name" value="Rhodanese-like_dom"/>
</dbReference>
<organism evidence="3 4">
    <name type="scientific">Oceanidesulfovibrio marinus</name>
    <dbReference type="NCBI Taxonomy" id="370038"/>
    <lineage>
        <taxon>Bacteria</taxon>
        <taxon>Pseudomonadati</taxon>
        <taxon>Thermodesulfobacteriota</taxon>
        <taxon>Desulfovibrionia</taxon>
        <taxon>Desulfovibrionales</taxon>
        <taxon>Desulfovibrionaceae</taxon>
        <taxon>Oceanidesulfovibrio</taxon>
    </lineage>
</organism>
<evidence type="ECO:0000313" key="3">
    <source>
        <dbReference type="EMBL" id="TVM36872.1"/>
    </source>
</evidence>
<gene>
    <name evidence="3" type="ORF">DQK91_01525</name>
</gene>
<evidence type="ECO:0000256" key="1">
    <source>
        <dbReference type="SAM" id="MobiDB-lite"/>
    </source>
</evidence>
<feature type="region of interest" description="Disordered" evidence="1">
    <location>
        <begin position="100"/>
        <end position="126"/>
    </location>
</feature>
<dbReference type="CDD" id="cd00158">
    <property type="entry name" value="RHOD"/>
    <property type="match status" value="1"/>
</dbReference>
<sequence>MWLFTRPPAGAEPPLLVDVRTGFEYNWFHIPGAVHAPGVIWGDTHAIDAKIEGRTVVVVCMTGHRSQFGAWSLIRHGAADVRNLEWGMIGWLLSGGPVVSSDQEPAAGSAVNGTNATQRKGTDENG</sequence>
<dbReference type="PROSITE" id="PS50206">
    <property type="entry name" value="RHODANESE_3"/>
    <property type="match status" value="1"/>
</dbReference>
<dbReference type="Proteomes" id="UP000434052">
    <property type="component" value="Unassembled WGS sequence"/>
</dbReference>
<evidence type="ECO:0000313" key="4">
    <source>
        <dbReference type="Proteomes" id="UP000434052"/>
    </source>
</evidence>
<protein>
    <submittedName>
        <fullName evidence="3">Rhodanese-like domain-containing protein</fullName>
    </submittedName>
</protein>
<name>A0A6P1ZM84_9BACT</name>
<dbReference type="SMART" id="SM00450">
    <property type="entry name" value="RHOD"/>
    <property type="match status" value="1"/>
</dbReference>
<dbReference type="InterPro" id="IPR036873">
    <property type="entry name" value="Rhodanese-like_dom_sf"/>
</dbReference>
<evidence type="ECO:0000259" key="2">
    <source>
        <dbReference type="PROSITE" id="PS50206"/>
    </source>
</evidence>
<accession>A0A6P1ZM84</accession>
<feature type="domain" description="Rhodanese" evidence="2">
    <location>
        <begin position="10"/>
        <end position="100"/>
    </location>
</feature>
<comment type="caution">
    <text evidence="3">The sequence shown here is derived from an EMBL/GenBank/DDBJ whole genome shotgun (WGS) entry which is preliminary data.</text>
</comment>
<dbReference type="Pfam" id="PF00581">
    <property type="entry name" value="Rhodanese"/>
    <property type="match status" value="1"/>
</dbReference>
<proteinExistence type="predicted"/>
<dbReference type="OrthoDB" id="9789348at2"/>
<dbReference type="Gene3D" id="3.40.250.10">
    <property type="entry name" value="Rhodanese-like domain"/>
    <property type="match status" value="1"/>
</dbReference>
<dbReference type="AlphaFoldDB" id="A0A6P1ZM84"/>
<reference evidence="3 4" key="1">
    <citation type="submission" date="2018-06" db="EMBL/GenBank/DDBJ databases">
        <title>Complete genome of Desulfovibrio marinus P48SEP.</title>
        <authorList>
            <person name="Crispim J.S."/>
            <person name="Vidigal P.M.P."/>
            <person name="Silva L.C.F."/>
            <person name="Araujo L.C."/>
            <person name="Laguardia C.N."/>
            <person name="Dias R.S."/>
            <person name="Sousa M.P."/>
            <person name="Paula S.O."/>
            <person name="Silva C."/>
        </authorList>
    </citation>
    <scope>NUCLEOTIDE SEQUENCE [LARGE SCALE GENOMIC DNA]</scope>
    <source>
        <strain evidence="3 4">P48SEP</strain>
    </source>
</reference>
<dbReference type="SUPFAM" id="SSF52821">
    <property type="entry name" value="Rhodanese/Cell cycle control phosphatase"/>
    <property type="match status" value="1"/>
</dbReference>